<dbReference type="Proteomes" id="UP000192761">
    <property type="component" value="Unassembled WGS sequence"/>
</dbReference>
<evidence type="ECO:0000313" key="2">
    <source>
        <dbReference type="Proteomes" id="UP000192761"/>
    </source>
</evidence>
<protein>
    <recommendedName>
        <fullName evidence="3">Alpha/beta hydrolase family protein</fullName>
    </recommendedName>
</protein>
<sequence length="140" mass="15025">MGGAASVLGPAPLAVDAQVLESVYPSIEDAVADRLQMRLGLPGRWLAPLLYWQLPLRLGVSPSALRPIEAIARVRCPLLVMAGSTDQHTTMAEAQRPYAAAPQPKSLWVVEGAAHQDLYHYAPDDYRAPVLALLASLPPP</sequence>
<organism evidence="1 2">
    <name type="scientific">Andreprevotia lacus DSM 23236</name>
    <dbReference type="NCBI Taxonomy" id="1121001"/>
    <lineage>
        <taxon>Bacteria</taxon>
        <taxon>Pseudomonadati</taxon>
        <taxon>Pseudomonadota</taxon>
        <taxon>Betaproteobacteria</taxon>
        <taxon>Neisseriales</taxon>
        <taxon>Chitinibacteraceae</taxon>
        <taxon>Andreprevotia</taxon>
    </lineage>
</organism>
<proteinExistence type="predicted"/>
<name>A0A1W1X587_9NEIS</name>
<dbReference type="STRING" id="1121001.SAMN02745857_00631"/>
<dbReference type="SUPFAM" id="SSF53474">
    <property type="entry name" value="alpha/beta-Hydrolases"/>
    <property type="match status" value="1"/>
</dbReference>
<gene>
    <name evidence="1" type="ORF">SAMN02745857_00631</name>
</gene>
<reference evidence="1 2" key="1">
    <citation type="submission" date="2017-04" db="EMBL/GenBank/DDBJ databases">
        <authorList>
            <person name="Afonso C.L."/>
            <person name="Miller P.J."/>
            <person name="Scott M.A."/>
            <person name="Spackman E."/>
            <person name="Goraichik I."/>
            <person name="Dimitrov K.M."/>
            <person name="Suarez D.L."/>
            <person name="Swayne D.E."/>
        </authorList>
    </citation>
    <scope>NUCLEOTIDE SEQUENCE [LARGE SCALE GENOMIC DNA]</scope>
    <source>
        <strain evidence="1 2">DSM 23236</strain>
    </source>
</reference>
<evidence type="ECO:0000313" key="1">
    <source>
        <dbReference type="EMBL" id="SMC19072.1"/>
    </source>
</evidence>
<dbReference type="AlphaFoldDB" id="A0A1W1X587"/>
<dbReference type="EMBL" id="FWXD01000003">
    <property type="protein sequence ID" value="SMC19072.1"/>
    <property type="molecule type" value="Genomic_DNA"/>
</dbReference>
<evidence type="ECO:0008006" key="3">
    <source>
        <dbReference type="Google" id="ProtNLM"/>
    </source>
</evidence>
<accession>A0A1W1X587</accession>
<dbReference type="Gene3D" id="3.40.50.1820">
    <property type="entry name" value="alpha/beta hydrolase"/>
    <property type="match status" value="1"/>
</dbReference>
<dbReference type="InterPro" id="IPR029058">
    <property type="entry name" value="AB_hydrolase_fold"/>
</dbReference>
<keyword evidence="2" id="KW-1185">Reference proteome</keyword>